<proteinExistence type="predicted"/>
<gene>
    <name evidence="2" type="ORF">WOLCODRAFT_156965</name>
</gene>
<dbReference type="OMA" id="FGFYGGC"/>
<evidence type="ECO:0000313" key="3">
    <source>
        <dbReference type="Proteomes" id="UP000218811"/>
    </source>
</evidence>
<accession>A0A2H3J1Y9</accession>
<dbReference type="EMBL" id="KB467876">
    <property type="protein sequence ID" value="PCH36252.1"/>
    <property type="molecule type" value="Genomic_DNA"/>
</dbReference>
<evidence type="ECO:0000313" key="2">
    <source>
        <dbReference type="EMBL" id="PCH36252.1"/>
    </source>
</evidence>
<reference evidence="2 3" key="1">
    <citation type="journal article" date="2012" name="Science">
        <title>The Paleozoic origin of enzymatic lignin decomposition reconstructed from 31 fungal genomes.</title>
        <authorList>
            <person name="Floudas D."/>
            <person name="Binder M."/>
            <person name="Riley R."/>
            <person name="Barry K."/>
            <person name="Blanchette R.A."/>
            <person name="Henrissat B."/>
            <person name="Martinez A.T."/>
            <person name="Otillar R."/>
            <person name="Spatafora J.W."/>
            <person name="Yadav J.S."/>
            <person name="Aerts A."/>
            <person name="Benoit I."/>
            <person name="Boyd A."/>
            <person name="Carlson A."/>
            <person name="Copeland A."/>
            <person name="Coutinho P.M."/>
            <person name="de Vries R.P."/>
            <person name="Ferreira P."/>
            <person name="Findley K."/>
            <person name="Foster B."/>
            <person name="Gaskell J."/>
            <person name="Glotzer D."/>
            <person name="Gorecki P."/>
            <person name="Heitman J."/>
            <person name="Hesse C."/>
            <person name="Hori C."/>
            <person name="Igarashi K."/>
            <person name="Jurgens J.A."/>
            <person name="Kallen N."/>
            <person name="Kersten P."/>
            <person name="Kohler A."/>
            <person name="Kuees U."/>
            <person name="Kumar T.K.A."/>
            <person name="Kuo A."/>
            <person name="LaButti K."/>
            <person name="Larrondo L.F."/>
            <person name="Lindquist E."/>
            <person name="Ling A."/>
            <person name="Lombard V."/>
            <person name="Lucas S."/>
            <person name="Lundell T."/>
            <person name="Martin R."/>
            <person name="McLaughlin D.J."/>
            <person name="Morgenstern I."/>
            <person name="Morin E."/>
            <person name="Murat C."/>
            <person name="Nagy L.G."/>
            <person name="Nolan M."/>
            <person name="Ohm R.A."/>
            <person name="Patyshakuliyeva A."/>
            <person name="Rokas A."/>
            <person name="Ruiz-Duenas F.J."/>
            <person name="Sabat G."/>
            <person name="Salamov A."/>
            <person name="Samejima M."/>
            <person name="Schmutz J."/>
            <person name="Slot J.C."/>
            <person name="St John F."/>
            <person name="Stenlid J."/>
            <person name="Sun H."/>
            <person name="Sun S."/>
            <person name="Syed K."/>
            <person name="Tsang A."/>
            <person name="Wiebenga A."/>
            <person name="Young D."/>
            <person name="Pisabarro A."/>
            <person name="Eastwood D.C."/>
            <person name="Martin F."/>
            <person name="Cullen D."/>
            <person name="Grigoriev I.V."/>
            <person name="Hibbett D.S."/>
        </authorList>
    </citation>
    <scope>NUCLEOTIDE SEQUENCE [LARGE SCALE GENOMIC DNA]</scope>
    <source>
        <strain evidence="2 3">MD-104</strain>
    </source>
</reference>
<dbReference type="Proteomes" id="UP000218811">
    <property type="component" value="Unassembled WGS sequence"/>
</dbReference>
<evidence type="ECO:0008006" key="4">
    <source>
        <dbReference type="Google" id="ProtNLM"/>
    </source>
</evidence>
<feature type="signal peptide" evidence="1">
    <location>
        <begin position="1"/>
        <end position="21"/>
    </location>
</feature>
<keyword evidence="3" id="KW-1185">Reference proteome</keyword>
<organism evidence="2 3">
    <name type="scientific">Wolfiporia cocos (strain MD-104)</name>
    <name type="common">Brown rot fungus</name>
    <dbReference type="NCBI Taxonomy" id="742152"/>
    <lineage>
        <taxon>Eukaryota</taxon>
        <taxon>Fungi</taxon>
        <taxon>Dikarya</taxon>
        <taxon>Basidiomycota</taxon>
        <taxon>Agaricomycotina</taxon>
        <taxon>Agaricomycetes</taxon>
        <taxon>Polyporales</taxon>
        <taxon>Phaeolaceae</taxon>
        <taxon>Wolfiporia</taxon>
    </lineage>
</organism>
<name>A0A2H3J1Y9_WOLCO</name>
<dbReference type="AlphaFoldDB" id="A0A2H3J1Y9"/>
<keyword evidence="1" id="KW-0732">Signal</keyword>
<dbReference type="STRING" id="742152.A0A2H3J1Y9"/>
<feature type="chain" id="PRO_5013547615" description="Glycopeptide" evidence="1">
    <location>
        <begin position="22"/>
        <end position="156"/>
    </location>
</feature>
<sequence>MSFKLAVAMVAAAAALVPAKAENHTITFNNHCVHGTPTVKSQNGSVLSTGTAPFTINGPLIGAIAFLQTGVCGPNGEKCLIVETTLSNGNSSTDLSLIPPHAFQVATGFNYYNGCNGAGHDCTSANCTDAFHQSNDTGVQVGCSADNVDLSIYFCG</sequence>
<protein>
    <recommendedName>
        <fullName evidence="4">Glycopeptide</fullName>
    </recommendedName>
</protein>
<evidence type="ECO:0000256" key="1">
    <source>
        <dbReference type="SAM" id="SignalP"/>
    </source>
</evidence>
<dbReference type="OrthoDB" id="3342934at2759"/>